<dbReference type="OrthoDB" id="7858450at2"/>
<gene>
    <name evidence="2" type="ORF">FBT96_12525</name>
</gene>
<evidence type="ECO:0000313" key="3">
    <source>
        <dbReference type="Proteomes" id="UP000310597"/>
    </source>
</evidence>
<dbReference type="Proteomes" id="UP000310597">
    <property type="component" value="Unassembled WGS sequence"/>
</dbReference>
<accession>A0A4U1JPY8</accession>
<dbReference type="EMBL" id="SWJZ01000050">
    <property type="protein sequence ID" value="TKD17961.1"/>
    <property type="molecule type" value="Genomic_DNA"/>
</dbReference>
<proteinExistence type="predicted"/>
<sequence>MSYPVWPSDLPRPERSSYQLQPQDARRKRGFESGPPGYRRRFSAVAQMVTLSVILTANQRAVFDNFFGDDCAKGASLFWMPDATRDGWALLTHDGQPLLTHDGTPILLASRWLCAWGDAPPIETIQGIEFRKQFSVVVMP</sequence>
<protein>
    <submittedName>
        <fullName evidence="2">Uncharacterized protein</fullName>
    </submittedName>
</protein>
<comment type="caution">
    <text evidence="2">The sequence shown here is derived from an EMBL/GenBank/DDBJ whole genome shotgun (WGS) entry which is preliminary data.</text>
</comment>
<evidence type="ECO:0000313" key="2">
    <source>
        <dbReference type="EMBL" id="TKD17961.1"/>
    </source>
</evidence>
<name>A0A4U1JPY8_RHOCA</name>
<dbReference type="AlphaFoldDB" id="A0A4U1JPY8"/>
<reference evidence="2 3" key="1">
    <citation type="submission" date="2019-04" db="EMBL/GenBank/DDBJ databases">
        <title>Draft Whole-Genome sequence of the purple photosynthetic bacterium Rhodobacter capsulatus SP108 with an indigenous class A beta-lactamase.</title>
        <authorList>
            <person name="Robertson S."/>
            <person name="Meyer T.E."/>
            <person name="Kyndt J.A."/>
        </authorList>
    </citation>
    <scope>NUCLEOTIDE SEQUENCE [LARGE SCALE GENOMIC DNA]</scope>
    <source>
        <strain evidence="2 3">SP108</strain>
    </source>
</reference>
<dbReference type="RefSeq" id="WP_136907131.1">
    <property type="nucleotide sequence ID" value="NZ_SWJZ01000050.1"/>
</dbReference>
<feature type="region of interest" description="Disordered" evidence="1">
    <location>
        <begin position="1"/>
        <end position="35"/>
    </location>
</feature>
<organism evidence="2 3">
    <name type="scientific">Rhodobacter capsulatus</name>
    <name type="common">Rhodopseudomonas capsulata</name>
    <dbReference type="NCBI Taxonomy" id="1061"/>
    <lineage>
        <taxon>Bacteria</taxon>
        <taxon>Pseudomonadati</taxon>
        <taxon>Pseudomonadota</taxon>
        <taxon>Alphaproteobacteria</taxon>
        <taxon>Rhodobacterales</taxon>
        <taxon>Rhodobacter group</taxon>
        <taxon>Rhodobacter</taxon>
    </lineage>
</organism>
<evidence type="ECO:0000256" key="1">
    <source>
        <dbReference type="SAM" id="MobiDB-lite"/>
    </source>
</evidence>